<protein>
    <submittedName>
        <fullName evidence="2">Uncharacterized protein</fullName>
    </submittedName>
</protein>
<keyword evidence="3" id="KW-1185">Reference proteome</keyword>
<feature type="region of interest" description="Disordered" evidence="1">
    <location>
        <begin position="1"/>
        <end position="43"/>
    </location>
</feature>
<organism evidence="2 3">
    <name type="scientific">Brevibacillus centrosporus</name>
    <dbReference type="NCBI Taxonomy" id="54910"/>
    <lineage>
        <taxon>Bacteria</taxon>
        <taxon>Bacillati</taxon>
        <taxon>Bacillota</taxon>
        <taxon>Bacilli</taxon>
        <taxon>Bacillales</taxon>
        <taxon>Paenibacillaceae</taxon>
        <taxon>Brevibacillus</taxon>
    </lineage>
</organism>
<dbReference type="Proteomes" id="UP000198915">
    <property type="component" value="Unassembled WGS sequence"/>
</dbReference>
<name>A0A1I3PFH8_9BACL</name>
<dbReference type="AlphaFoldDB" id="A0A1I3PFH8"/>
<reference evidence="3" key="1">
    <citation type="submission" date="2016-10" db="EMBL/GenBank/DDBJ databases">
        <authorList>
            <person name="Varghese N."/>
            <person name="Submissions S."/>
        </authorList>
    </citation>
    <scope>NUCLEOTIDE SEQUENCE [LARGE SCALE GENOMIC DNA]</scope>
    <source>
        <strain evidence="3">OK042</strain>
    </source>
</reference>
<feature type="compositionally biased region" description="Basic and acidic residues" evidence="1">
    <location>
        <begin position="9"/>
        <end position="43"/>
    </location>
</feature>
<sequence>MGKNNNSKDLGKNRGKTLDEKDKNTNLRQSNHNDRNEGTSESR</sequence>
<evidence type="ECO:0000313" key="2">
    <source>
        <dbReference type="EMBL" id="SFJ20262.1"/>
    </source>
</evidence>
<dbReference type="STRING" id="1884381.SAMN05518846_102355"/>
<accession>A0A1I3PFH8</accession>
<dbReference type="GeneID" id="301131415"/>
<dbReference type="EMBL" id="FORT01000002">
    <property type="protein sequence ID" value="SFJ20262.1"/>
    <property type="molecule type" value="Genomic_DNA"/>
</dbReference>
<gene>
    <name evidence="2" type="ORF">SAMN05518846_102355</name>
</gene>
<evidence type="ECO:0000256" key="1">
    <source>
        <dbReference type="SAM" id="MobiDB-lite"/>
    </source>
</evidence>
<proteinExistence type="predicted"/>
<evidence type="ECO:0000313" key="3">
    <source>
        <dbReference type="Proteomes" id="UP000198915"/>
    </source>
</evidence>
<dbReference type="RefSeq" id="WP_258957575.1">
    <property type="nucleotide sequence ID" value="NZ_BJOE01000018.1"/>
</dbReference>